<evidence type="ECO:0000259" key="2">
    <source>
        <dbReference type="PROSITE" id="PS51278"/>
    </source>
</evidence>
<accession>A0ABS8BF17</accession>
<gene>
    <name evidence="3" type="ORF">LG632_27590</name>
</gene>
<name>A0ABS8BF17_9ACTN</name>
<dbReference type="InterPro" id="IPR029055">
    <property type="entry name" value="Ntn_hydrolases_N"/>
</dbReference>
<sequence length="278" mass="31189">MCRWLAYAGTPVLLDDVLYKPAHSLIDQSLHSKLGVETTNGDGFGVGWYGPDGSGEPAVVRDIGPAWNNRNLREIAAHVRSSLFFAHVRASTGTAVQQTNCHPFRHGRWLWMHNGSITDFLRLRRDLCMAVDPALFASIEGSTDSEVMFYLAVTFGLDQDVPGAVARMAGFVERLGKEHGVEYPLQMTVAVSDGTRLWCFRYSSVGRSRSLYYSARPKTVREQHPDLHYLRDVSDTTRLVVSEPLGDLPGVWHELPESTYTVVPAEEKDYLPFWPEHP</sequence>
<evidence type="ECO:0000313" key="4">
    <source>
        <dbReference type="Proteomes" id="UP001199054"/>
    </source>
</evidence>
<feature type="domain" description="Glutamine amidotransferase type-2" evidence="2">
    <location>
        <begin position="2"/>
        <end position="278"/>
    </location>
</feature>
<protein>
    <submittedName>
        <fullName evidence="3">Class II glutamine amidotransferase</fullName>
    </submittedName>
</protein>
<dbReference type="CDD" id="cd01908">
    <property type="entry name" value="YafJ"/>
    <property type="match status" value="1"/>
</dbReference>
<reference evidence="3 4" key="1">
    <citation type="submission" date="2021-10" db="EMBL/GenBank/DDBJ databases">
        <title>Streptomyces sp. strain SMC 277, a novel streptomycete isolated from soil.</title>
        <authorList>
            <person name="Chanama M."/>
        </authorList>
    </citation>
    <scope>NUCLEOTIDE SEQUENCE [LARGE SCALE GENOMIC DNA]</scope>
    <source>
        <strain evidence="3 4">SMC 277</strain>
    </source>
</reference>
<dbReference type="Pfam" id="PF13230">
    <property type="entry name" value="GATase_4"/>
    <property type="match status" value="1"/>
</dbReference>
<dbReference type="Proteomes" id="UP001199054">
    <property type="component" value="Unassembled WGS sequence"/>
</dbReference>
<dbReference type="SUPFAM" id="SSF56235">
    <property type="entry name" value="N-terminal nucleophile aminohydrolases (Ntn hydrolases)"/>
    <property type="match status" value="1"/>
</dbReference>
<proteinExistence type="predicted"/>
<dbReference type="InterPro" id="IPR052373">
    <property type="entry name" value="Gamma-glu_amide_hydrolase"/>
</dbReference>
<dbReference type="InterPro" id="IPR026869">
    <property type="entry name" value="EgtC-like"/>
</dbReference>
<dbReference type="PANTHER" id="PTHR43187:SF1">
    <property type="entry name" value="GLUTAMINE AMIDOTRANSFERASE DUG3-RELATED"/>
    <property type="match status" value="1"/>
</dbReference>
<dbReference type="EMBL" id="JAJAUY010000177">
    <property type="protein sequence ID" value="MCB5183106.1"/>
    <property type="molecule type" value="Genomic_DNA"/>
</dbReference>
<keyword evidence="4" id="KW-1185">Reference proteome</keyword>
<dbReference type="Gene3D" id="3.60.20.10">
    <property type="entry name" value="Glutamine Phosphoribosylpyrophosphate, subunit 1, domain 1"/>
    <property type="match status" value="1"/>
</dbReference>
<dbReference type="RefSeq" id="WP_226730279.1">
    <property type="nucleotide sequence ID" value="NZ_JAJAUY010000177.1"/>
</dbReference>
<dbReference type="PROSITE" id="PS51278">
    <property type="entry name" value="GATASE_TYPE_2"/>
    <property type="match status" value="1"/>
</dbReference>
<comment type="caution">
    <text evidence="3">The sequence shown here is derived from an EMBL/GenBank/DDBJ whole genome shotgun (WGS) entry which is preliminary data.</text>
</comment>
<keyword evidence="1 3" id="KW-0315">Glutamine amidotransferase</keyword>
<organism evidence="3 4">
    <name type="scientific">Streptomyces antimicrobicus</name>
    <dbReference type="NCBI Taxonomy" id="2883108"/>
    <lineage>
        <taxon>Bacteria</taxon>
        <taxon>Bacillati</taxon>
        <taxon>Actinomycetota</taxon>
        <taxon>Actinomycetes</taxon>
        <taxon>Kitasatosporales</taxon>
        <taxon>Streptomycetaceae</taxon>
        <taxon>Streptomyces</taxon>
    </lineage>
</organism>
<evidence type="ECO:0000313" key="3">
    <source>
        <dbReference type="EMBL" id="MCB5183106.1"/>
    </source>
</evidence>
<evidence type="ECO:0000256" key="1">
    <source>
        <dbReference type="ARBA" id="ARBA00022962"/>
    </source>
</evidence>
<dbReference type="InterPro" id="IPR017932">
    <property type="entry name" value="GATase_2_dom"/>
</dbReference>
<dbReference type="PANTHER" id="PTHR43187">
    <property type="entry name" value="GLUTAMINE AMIDOTRANSFERASE DUG3-RELATED"/>
    <property type="match status" value="1"/>
</dbReference>